<gene>
    <name evidence="2" type="ordered locus">amb1128</name>
</gene>
<dbReference type="KEGG" id="mag:amb1128"/>
<evidence type="ECO:0000256" key="1">
    <source>
        <dbReference type="SAM" id="Phobius"/>
    </source>
</evidence>
<keyword evidence="1" id="KW-1133">Transmembrane helix</keyword>
<name>Q2W893_PARM1</name>
<evidence type="ECO:0000313" key="2">
    <source>
        <dbReference type="EMBL" id="BAE49932.1"/>
    </source>
</evidence>
<evidence type="ECO:0000313" key="3">
    <source>
        <dbReference type="Proteomes" id="UP000007058"/>
    </source>
</evidence>
<proteinExistence type="predicted"/>
<dbReference type="AlphaFoldDB" id="Q2W893"/>
<keyword evidence="1" id="KW-0812">Transmembrane</keyword>
<dbReference type="EMBL" id="AP007255">
    <property type="protein sequence ID" value="BAE49932.1"/>
    <property type="molecule type" value="Genomic_DNA"/>
</dbReference>
<protein>
    <submittedName>
        <fullName evidence="2">Uncharacterized protein</fullName>
    </submittedName>
</protein>
<dbReference type="Proteomes" id="UP000007058">
    <property type="component" value="Chromosome"/>
</dbReference>
<organism evidence="2 3">
    <name type="scientific">Paramagnetospirillum magneticum (strain ATCC 700264 / AMB-1)</name>
    <name type="common">Magnetospirillum magneticum</name>
    <dbReference type="NCBI Taxonomy" id="342108"/>
    <lineage>
        <taxon>Bacteria</taxon>
        <taxon>Pseudomonadati</taxon>
        <taxon>Pseudomonadota</taxon>
        <taxon>Alphaproteobacteria</taxon>
        <taxon>Rhodospirillales</taxon>
        <taxon>Magnetospirillaceae</taxon>
        <taxon>Paramagnetospirillum</taxon>
    </lineage>
</organism>
<keyword evidence="3" id="KW-1185">Reference proteome</keyword>
<feature type="transmembrane region" description="Helical" evidence="1">
    <location>
        <begin position="61"/>
        <end position="78"/>
    </location>
</feature>
<reference evidence="2 3" key="1">
    <citation type="journal article" date="2005" name="DNA Res.">
        <title>Complete genome sequence of the facultative anaerobic magnetotactic bacterium Magnetospirillum sp. strain AMB-1.</title>
        <authorList>
            <person name="Matsunaga T."/>
            <person name="Okamura Y."/>
            <person name="Fukuda Y."/>
            <person name="Wahyudi A.T."/>
            <person name="Murase Y."/>
            <person name="Takeyama H."/>
        </authorList>
    </citation>
    <scope>NUCLEOTIDE SEQUENCE [LARGE SCALE GENOMIC DNA]</scope>
    <source>
        <strain evidence="3">ATCC 700264 / AMB-1</strain>
    </source>
</reference>
<keyword evidence="1" id="KW-0472">Membrane</keyword>
<sequence>MARARPQMGEVTFTWGAVAFAGRWGIGPRRAAMEVTMSAFTLGFLIIATASAWAAIDYRQWGRPMLAAVIVGAALMIGG</sequence>
<dbReference type="HOGENOM" id="CLU_2601838_0_0_5"/>
<accession>Q2W893</accession>
<feature type="transmembrane region" description="Helical" evidence="1">
    <location>
        <begin position="35"/>
        <end position="55"/>
    </location>
</feature>